<dbReference type="PRINTS" id="PR00455">
    <property type="entry name" value="HTHTETR"/>
</dbReference>
<name>A0A1H0JNP4_9BACI</name>
<evidence type="ECO:0000259" key="4">
    <source>
        <dbReference type="PROSITE" id="PS50977"/>
    </source>
</evidence>
<gene>
    <name evidence="5" type="ORF">SAMN04488053_11427</name>
</gene>
<dbReference type="EMBL" id="FNIL01000014">
    <property type="protein sequence ID" value="SDO45089.1"/>
    <property type="molecule type" value="Genomic_DNA"/>
</dbReference>
<dbReference type="InterPro" id="IPR001647">
    <property type="entry name" value="HTH_TetR"/>
</dbReference>
<evidence type="ECO:0000256" key="1">
    <source>
        <dbReference type="ARBA" id="ARBA00022491"/>
    </source>
</evidence>
<evidence type="ECO:0000256" key="2">
    <source>
        <dbReference type="ARBA" id="ARBA00023125"/>
    </source>
</evidence>
<feature type="DNA-binding region" description="H-T-H motif" evidence="3">
    <location>
        <begin position="26"/>
        <end position="45"/>
    </location>
</feature>
<accession>A0A1H0JNP4</accession>
<dbReference type="SUPFAM" id="SSF46689">
    <property type="entry name" value="Homeodomain-like"/>
    <property type="match status" value="1"/>
</dbReference>
<dbReference type="PROSITE" id="PS50977">
    <property type="entry name" value="HTH_TETR_2"/>
    <property type="match status" value="1"/>
</dbReference>
<reference evidence="6" key="1">
    <citation type="submission" date="2016-10" db="EMBL/GenBank/DDBJ databases">
        <authorList>
            <person name="Varghese N."/>
            <person name="Submissions S."/>
        </authorList>
    </citation>
    <scope>NUCLEOTIDE SEQUENCE [LARGE SCALE GENOMIC DNA]</scope>
    <source>
        <strain evidence="6">CGMCC 1.10369</strain>
    </source>
</reference>
<feature type="domain" description="HTH tetR-type" evidence="4">
    <location>
        <begin position="3"/>
        <end position="63"/>
    </location>
</feature>
<evidence type="ECO:0000313" key="5">
    <source>
        <dbReference type="EMBL" id="SDO45089.1"/>
    </source>
</evidence>
<dbReference type="PANTHER" id="PTHR43479:SF8">
    <property type="entry name" value="TRANSCRIPTIONAL REGULATOR, TETR FAMILY"/>
    <property type="match status" value="1"/>
</dbReference>
<dbReference type="Proteomes" id="UP000198778">
    <property type="component" value="Unassembled WGS sequence"/>
</dbReference>
<sequence>MREEKQRKIVDAAMEVIEEHGFEKASVSQFVKRAGVAQGTFYLYFSSKNEIVPAIAERILTEQLKRVQERAGESPSRKELLHALIDITFDITEEYKSLISFCYAGIALYYSFERWEEIYRPYYSWLEEQFEHLRSDKKIAGNVALAYQVNYTVGLIEHGAESYYLSHTAAGDRKEMKKQLYKFTKQALYA</sequence>
<dbReference type="RefSeq" id="WP_090843920.1">
    <property type="nucleotide sequence ID" value="NZ_FNIL01000014.1"/>
</dbReference>
<dbReference type="STRING" id="745820.SAMN04488053_11427"/>
<dbReference type="Gene3D" id="1.10.357.10">
    <property type="entry name" value="Tetracycline Repressor, domain 2"/>
    <property type="match status" value="1"/>
</dbReference>
<keyword evidence="2 3" id="KW-0238">DNA-binding</keyword>
<dbReference type="PANTHER" id="PTHR43479">
    <property type="entry name" value="ACREF/ENVCD OPERON REPRESSOR-RELATED"/>
    <property type="match status" value="1"/>
</dbReference>
<dbReference type="InterPro" id="IPR009057">
    <property type="entry name" value="Homeodomain-like_sf"/>
</dbReference>
<keyword evidence="1" id="KW-0678">Repressor</keyword>
<dbReference type="InterPro" id="IPR041603">
    <property type="entry name" value="YvdT_C"/>
</dbReference>
<dbReference type="Pfam" id="PF17934">
    <property type="entry name" value="TetR_C_26"/>
    <property type="match status" value="1"/>
</dbReference>
<keyword evidence="6" id="KW-1185">Reference proteome</keyword>
<dbReference type="Pfam" id="PF00440">
    <property type="entry name" value="TetR_N"/>
    <property type="match status" value="1"/>
</dbReference>
<dbReference type="GO" id="GO:0003677">
    <property type="term" value="F:DNA binding"/>
    <property type="evidence" value="ECO:0007669"/>
    <property type="project" value="UniProtKB-UniRule"/>
</dbReference>
<organism evidence="5 6">
    <name type="scientific">Alkalicoccus daliensis</name>
    <dbReference type="NCBI Taxonomy" id="745820"/>
    <lineage>
        <taxon>Bacteria</taxon>
        <taxon>Bacillati</taxon>
        <taxon>Bacillota</taxon>
        <taxon>Bacilli</taxon>
        <taxon>Bacillales</taxon>
        <taxon>Bacillaceae</taxon>
        <taxon>Alkalicoccus</taxon>
    </lineage>
</organism>
<evidence type="ECO:0000313" key="6">
    <source>
        <dbReference type="Proteomes" id="UP000198778"/>
    </source>
</evidence>
<dbReference type="AlphaFoldDB" id="A0A1H0JNP4"/>
<evidence type="ECO:0000256" key="3">
    <source>
        <dbReference type="PROSITE-ProRule" id="PRU00335"/>
    </source>
</evidence>
<dbReference type="OrthoDB" id="9812484at2"/>
<dbReference type="InterPro" id="IPR050624">
    <property type="entry name" value="HTH-type_Tx_Regulator"/>
</dbReference>
<proteinExistence type="predicted"/>
<protein>
    <submittedName>
        <fullName evidence="5">Transcriptional regulator, TetR family</fullName>
    </submittedName>
</protein>